<evidence type="ECO:0000256" key="14">
    <source>
        <dbReference type="ARBA" id="ARBA00048266"/>
    </source>
</evidence>
<evidence type="ECO:0000259" key="21">
    <source>
        <dbReference type="PROSITE" id="PS50103"/>
    </source>
</evidence>
<evidence type="ECO:0000256" key="3">
    <source>
        <dbReference type="ARBA" id="ARBA00022643"/>
    </source>
</evidence>
<keyword evidence="11 19" id="KW-0560">Oxidoreductase</keyword>
<evidence type="ECO:0000256" key="4">
    <source>
        <dbReference type="ARBA" id="ARBA00022664"/>
    </source>
</evidence>
<evidence type="ECO:0000313" key="23">
    <source>
        <dbReference type="Proteomes" id="UP000770661"/>
    </source>
</evidence>
<keyword evidence="23" id="KW-1185">Reference proteome</keyword>
<keyword evidence="2 19" id="KW-0285">Flavoprotein</keyword>
<proteinExistence type="inferred from homology"/>
<evidence type="ECO:0000256" key="20">
    <source>
        <dbReference type="SAM" id="MobiDB-lite"/>
    </source>
</evidence>
<dbReference type="PROSITE" id="PS01136">
    <property type="entry name" value="UPF0034"/>
    <property type="match status" value="1"/>
</dbReference>
<comment type="catalytic activity">
    <reaction evidence="15">
        <text>a 5,6-dihydrouridine in mRNA + NAD(+) = a uridine in mRNA + NADH + H(+)</text>
        <dbReference type="Rhea" id="RHEA:69851"/>
        <dbReference type="Rhea" id="RHEA-COMP:14658"/>
        <dbReference type="Rhea" id="RHEA-COMP:17789"/>
        <dbReference type="ChEBI" id="CHEBI:15378"/>
        <dbReference type="ChEBI" id="CHEBI:57540"/>
        <dbReference type="ChEBI" id="CHEBI:57945"/>
        <dbReference type="ChEBI" id="CHEBI:65315"/>
        <dbReference type="ChEBI" id="CHEBI:74443"/>
    </reaction>
    <physiologicalReaction direction="right-to-left" evidence="15">
        <dbReference type="Rhea" id="RHEA:69853"/>
    </physiologicalReaction>
</comment>
<evidence type="ECO:0000256" key="5">
    <source>
        <dbReference type="ARBA" id="ARBA00022694"/>
    </source>
</evidence>
<dbReference type="CDD" id="cd02801">
    <property type="entry name" value="DUS_like_FMN"/>
    <property type="match status" value="1"/>
</dbReference>
<comment type="catalytic activity">
    <reaction evidence="16">
        <text>a 5,6-dihydrouridine in mRNA + NADP(+) = a uridine in mRNA + NADPH + H(+)</text>
        <dbReference type="Rhea" id="RHEA:69855"/>
        <dbReference type="Rhea" id="RHEA-COMP:14658"/>
        <dbReference type="Rhea" id="RHEA-COMP:17789"/>
        <dbReference type="ChEBI" id="CHEBI:15378"/>
        <dbReference type="ChEBI" id="CHEBI:57783"/>
        <dbReference type="ChEBI" id="CHEBI:58349"/>
        <dbReference type="ChEBI" id="CHEBI:65315"/>
        <dbReference type="ChEBI" id="CHEBI:74443"/>
    </reaction>
    <physiologicalReaction direction="right-to-left" evidence="16">
        <dbReference type="Rhea" id="RHEA:69857"/>
    </physiologicalReaction>
</comment>
<keyword evidence="6 18" id="KW-0479">Metal-binding</keyword>
<evidence type="ECO:0000256" key="6">
    <source>
        <dbReference type="ARBA" id="ARBA00022723"/>
    </source>
</evidence>
<comment type="cofactor">
    <cofactor evidence="1 19">
        <name>FMN</name>
        <dbReference type="ChEBI" id="CHEBI:58210"/>
    </cofactor>
</comment>
<dbReference type="PROSITE" id="PS50103">
    <property type="entry name" value="ZF_C3H1"/>
    <property type="match status" value="1"/>
</dbReference>
<keyword evidence="5 19" id="KW-0819">tRNA processing</keyword>
<feature type="region of interest" description="Disordered" evidence="20">
    <location>
        <begin position="28"/>
        <end position="65"/>
    </location>
</feature>
<evidence type="ECO:0000256" key="13">
    <source>
        <dbReference type="ARBA" id="ARBA00045365"/>
    </source>
</evidence>
<gene>
    <name evidence="22" type="primary">DUS3L</name>
    <name evidence="22" type="ORF">GWK47_008738</name>
</gene>
<comment type="caution">
    <text evidence="22">The sequence shown here is derived from an EMBL/GenBank/DDBJ whole genome shotgun (WGS) entry which is preliminary data.</text>
</comment>
<feature type="compositionally biased region" description="Basic and acidic residues" evidence="20">
    <location>
        <begin position="286"/>
        <end position="303"/>
    </location>
</feature>
<reference evidence="22" key="1">
    <citation type="submission" date="2020-07" db="EMBL/GenBank/DDBJ databases">
        <title>The High-quality genome of the commercially important snow crab, Chionoecetes opilio.</title>
        <authorList>
            <person name="Jeong J.-H."/>
            <person name="Ryu S."/>
        </authorList>
    </citation>
    <scope>NUCLEOTIDE SEQUENCE</scope>
    <source>
        <strain evidence="22">MADBK_172401_WGS</strain>
        <tissue evidence="22">Digestive gland</tissue>
    </source>
</reference>
<feature type="domain" description="C3H1-type" evidence="21">
    <location>
        <begin position="113"/>
        <end position="143"/>
    </location>
</feature>
<dbReference type="FunFam" id="3.20.20.70:FF:000067">
    <property type="entry name" value="tRNA-dihydrouridine(47) synthase [NAD(P)(+)]"/>
    <property type="match status" value="1"/>
</dbReference>
<evidence type="ECO:0000256" key="7">
    <source>
        <dbReference type="ARBA" id="ARBA00022737"/>
    </source>
</evidence>
<keyword evidence="3 19" id="KW-0288">FMN</keyword>
<feature type="region of interest" description="Disordered" evidence="20">
    <location>
        <begin position="182"/>
        <end position="320"/>
    </location>
</feature>
<comment type="catalytic activity">
    <reaction evidence="14">
        <text>5,6-dihydrouridine(47) in tRNA + NAD(+) = uridine(47) in tRNA + NADH + H(+)</text>
        <dbReference type="Rhea" id="RHEA:53364"/>
        <dbReference type="Rhea" id="RHEA-COMP:13539"/>
        <dbReference type="Rhea" id="RHEA-COMP:13540"/>
        <dbReference type="ChEBI" id="CHEBI:15378"/>
        <dbReference type="ChEBI" id="CHEBI:57540"/>
        <dbReference type="ChEBI" id="CHEBI:57945"/>
        <dbReference type="ChEBI" id="CHEBI:65315"/>
        <dbReference type="ChEBI" id="CHEBI:74443"/>
        <dbReference type="EC" id="1.3.1.89"/>
    </reaction>
    <physiologicalReaction direction="right-to-left" evidence="14">
        <dbReference type="Rhea" id="RHEA:53366"/>
    </physiologicalReaction>
</comment>
<dbReference type="EMBL" id="JACEEZ010018529">
    <property type="protein sequence ID" value="KAG0716820.1"/>
    <property type="molecule type" value="Genomic_DNA"/>
</dbReference>
<feature type="compositionally biased region" description="Basic residues" evidence="20">
    <location>
        <begin position="53"/>
        <end position="65"/>
    </location>
</feature>
<evidence type="ECO:0000256" key="15">
    <source>
        <dbReference type="ARBA" id="ARBA00048342"/>
    </source>
</evidence>
<comment type="catalytic activity">
    <reaction evidence="17">
        <text>5,6-dihydrouridine(47) in tRNA + NADP(+) = uridine(47) in tRNA + NADPH + H(+)</text>
        <dbReference type="Rhea" id="RHEA:53360"/>
        <dbReference type="Rhea" id="RHEA-COMP:13539"/>
        <dbReference type="Rhea" id="RHEA-COMP:13540"/>
        <dbReference type="ChEBI" id="CHEBI:15378"/>
        <dbReference type="ChEBI" id="CHEBI:57783"/>
        <dbReference type="ChEBI" id="CHEBI:58349"/>
        <dbReference type="ChEBI" id="CHEBI:65315"/>
        <dbReference type="ChEBI" id="CHEBI:74443"/>
        <dbReference type="EC" id="1.3.1.89"/>
    </reaction>
    <physiologicalReaction direction="right-to-left" evidence="17">
        <dbReference type="Rhea" id="RHEA:53362"/>
    </physiologicalReaction>
</comment>
<dbReference type="InterPro" id="IPR035587">
    <property type="entry name" value="DUS-like_FMN-bd"/>
</dbReference>
<evidence type="ECO:0000256" key="9">
    <source>
        <dbReference type="ARBA" id="ARBA00022833"/>
    </source>
</evidence>
<dbReference type="GO" id="GO:0050660">
    <property type="term" value="F:flavin adenine dinucleotide binding"/>
    <property type="evidence" value="ECO:0007669"/>
    <property type="project" value="UniProtKB-UniRule"/>
</dbReference>
<evidence type="ECO:0000313" key="22">
    <source>
        <dbReference type="EMBL" id="KAG0716820.1"/>
    </source>
</evidence>
<keyword evidence="9 18" id="KW-0862">Zinc</keyword>
<dbReference type="GO" id="GO:0008270">
    <property type="term" value="F:zinc ion binding"/>
    <property type="evidence" value="ECO:0007669"/>
    <property type="project" value="UniProtKB-KW"/>
</dbReference>
<feature type="compositionally biased region" description="Basic and acidic residues" evidence="20">
    <location>
        <begin position="182"/>
        <end position="204"/>
    </location>
</feature>
<evidence type="ECO:0000256" key="16">
    <source>
        <dbReference type="ARBA" id="ARBA00049447"/>
    </source>
</evidence>
<keyword evidence="8 18" id="KW-0863">Zinc-finger</keyword>
<feature type="zinc finger region" description="C3H1-type" evidence="18">
    <location>
        <begin position="113"/>
        <end position="143"/>
    </location>
</feature>
<dbReference type="GO" id="GO:0102265">
    <property type="term" value="F:tRNA-dihydrouridine47 synthase activity"/>
    <property type="evidence" value="ECO:0007669"/>
    <property type="project" value="UniProtKB-EC"/>
</dbReference>
<dbReference type="InterPro" id="IPR018517">
    <property type="entry name" value="tRNA_hU_synthase_CS"/>
</dbReference>
<name>A0A8J5CP01_CHIOP</name>
<dbReference type="GO" id="GO:0006397">
    <property type="term" value="P:mRNA processing"/>
    <property type="evidence" value="ECO:0007669"/>
    <property type="project" value="UniProtKB-KW"/>
</dbReference>
<keyword evidence="12" id="KW-0520">NAD</keyword>
<protein>
    <recommendedName>
        <fullName evidence="19">tRNA-dihydrouridine(47) synthase [NAD(P)(+)]</fullName>
        <ecNumber evidence="19">1.3.1.-</ecNumber>
    </recommendedName>
    <alternativeName>
        <fullName evidence="19">tRNA-dihydrouridine synthase 3</fullName>
    </alternativeName>
</protein>
<dbReference type="Proteomes" id="UP000770661">
    <property type="component" value="Unassembled WGS sequence"/>
</dbReference>
<dbReference type="Pfam" id="PF01207">
    <property type="entry name" value="Dus"/>
    <property type="match status" value="1"/>
</dbReference>
<keyword evidence="7" id="KW-0677">Repeat</keyword>
<sequence length="682" mass="76009">MSNIDIKDVVAHIKKEFILPTEVRETKAEVKAEDDKAAATALEPNKTSEPPRKKQKLTGTNKHRPKFIKAPRSSKLCRNLWCLEAGDDAASSCSFPKCDFMHDIPAFLSTKPPDLKPECHNFRTYGRCHYGLVCLFGGDHIEGERNRVENRTEGVSGPAVTNTLKKEVQHLLWKRNYDFSKAKEANRKAQSEKSKNADKAKNPEKTNGNPNSTTTDTTSTALPASDTNSTQISTPSGTPPDTTTEASVVSSSTDKEPQGQPLNADKKAEIEDPQSGPEHTLPPAENGKKCDPEVVAENGEKAAVEGGGKTQPLGPASEEDLVKPTVGERRKKTIDWRGKTYLAPLTTLGNLPFRRVCKRYGADVTCGEMALAGNLLQGYPSEWALVKRHASEDCFGIQLCGSNAETMVKCAQLLEENAEFDFMDINMGCPIDLIYKQGGGSALMRRHGCLEQMVRAMTQVLSRPLTLKMRTAVYHDTKVAHSLIERAKLWDISMVTVHGRSREQRYLKLADWDYVGQCATAAQPMPLFGNGDVLSYEDYNACLKNTGVAGIMMARGALIKPWVFQEIKEQRHWDISSSERLDMLRDYTNFGLEHWGSDFEGVEKTRRFLLEWLSFLHRYIPVGLLESTQRINQQPPAFRGRDDLETLMASRSGTDWIKISEMLLGPVPSDFNFLPKHKANAY</sequence>
<organism evidence="22 23">
    <name type="scientific">Chionoecetes opilio</name>
    <name type="common">Atlantic snow crab</name>
    <name type="synonym">Cancer opilio</name>
    <dbReference type="NCBI Taxonomy" id="41210"/>
    <lineage>
        <taxon>Eukaryota</taxon>
        <taxon>Metazoa</taxon>
        <taxon>Ecdysozoa</taxon>
        <taxon>Arthropoda</taxon>
        <taxon>Crustacea</taxon>
        <taxon>Multicrustacea</taxon>
        <taxon>Malacostraca</taxon>
        <taxon>Eumalacostraca</taxon>
        <taxon>Eucarida</taxon>
        <taxon>Decapoda</taxon>
        <taxon>Pleocyemata</taxon>
        <taxon>Brachyura</taxon>
        <taxon>Eubrachyura</taxon>
        <taxon>Majoidea</taxon>
        <taxon>Majidae</taxon>
        <taxon>Chionoecetes</taxon>
    </lineage>
</organism>
<dbReference type="InterPro" id="IPR000571">
    <property type="entry name" value="Znf_CCCH"/>
</dbReference>
<accession>A0A8J5CP01</accession>
<evidence type="ECO:0000256" key="11">
    <source>
        <dbReference type="ARBA" id="ARBA00023002"/>
    </source>
</evidence>
<dbReference type="AlphaFoldDB" id="A0A8J5CP01"/>
<evidence type="ECO:0000256" key="12">
    <source>
        <dbReference type="ARBA" id="ARBA00023027"/>
    </source>
</evidence>
<evidence type="ECO:0000256" key="18">
    <source>
        <dbReference type="PROSITE-ProRule" id="PRU00723"/>
    </source>
</evidence>
<dbReference type="GO" id="GO:0003723">
    <property type="term" value="F:RNA binding"/>
    <property type="evidence" value="ECO:0007669"/>
    <property type="project" value="TreeGrafter"/>
</dbReference>
<dbReference type="InterPro" id="IPR013785">
    <property type="entry name" value="Aldolase_TIM"/>
</dbReference>
<keyword evidence="10" id="KW-0521">NADP</keyword>
<dbReference type="PANTHER" id="PTHR45846">
    <property type="entry name" value="TRNA-DIHYDROURIDINE(47) SYNTHASE [NAD(P)(+)]-LIKE"/>
    <property type="match status" value="1"/>
</dbReference>
<evidence type="ECO:0000256" key="10">
    <source>
        <dbReference type="ARBA" id="ARBA00022857"/>
    </source>
</evidence>
<dbReference type="EC" id="1.3.1.-" evidence="19"/>
<feature type="compositionally biased region" description="Low complexity" evidence="20">
    <location>
        <begin position="206"/>
        <end position="252"/>
    </location>
</feature>
<evidence type="ECO:0000256" key="1">
    <source>
        <dbReference type="ARBA" id="ARBA00001917"/>
    </source>
</evidence>
<dbReference type="Gene3D" id="3.20.20.70">
    <property type="entry name" value="Aldolase class I"/>
    <property type="match status" value="1"/>
</dbReference>
<evidence type="ECO:0000256" key="19">
    <source>
        <dbReference type="RuleBase" id="RU291113"/>
    </source>
</evidence>
<feature type="compositionally biased region" description="Basic and acidic residues" evidence="20">
    <location>
        <begin position="28"/>
        <end position="37"/>
    </location>
</feature>
<evidence type="ECO:0000256" key="8">
    <source>
        <dbReference type="ARBA" id="ARBA00022771"/>
    </source>
</evidence>
<dbReference type="SUPFAM" id="SSF51395">
    <property type="entry name" value="FMN-linked oxidoreductases"/>
    <property type="match status" value="1"/>
</dbReference>
<dbReference type="OrthoDB" id="259935at2759"/>
<evidence type="ECO:0000256" key="17">
    <source>
        <dbReference type="ARBA" id="ARBA00049513"/>
    </source>
</evidence>
<keyword evidence="4" id="KW-0507">mRNA processing</keyword>
<comment type="similarity">
    <text evidence="19">Belongs to the dus family. Dus3 subfamily.</text>
</comment>
<dbReference type="PANTHER" id="PTHR45846:SF1">
    <property type="entry name" value="TRNA-DIHYDROURIDINE(47) SYNTHASE [NAD(P)(+)]-LIKE"/>
    <property type="match status" value="1"/>
</dbReference>
<comment type="function">
    <text evidence="13">Catalyzes the synthesis of dihydrouridine, a modified base, in various RNAs, such as tRNAs, mRNAs and some long non-coding RNAs (lncRNAs). Mainly modifies the uridine in position 47 (U47) in the D-loop of most cytoplasmic tRNAs. Also able to mediate the formation of dihydrouridine in some mRNAs, thereby regulating their translation.</text>
</comment>
<evidence type="ECO:0000256" key="2">
    <source>
        <dbReference type="ARBA" id="ARBA00022630"/>
    </source>
</evidence>